<evidence type="ECO:0000313" key="6">
    <source>
        <dbReference type="WBParaSite" id="GPUH_0001646501-mRNA-1"/>
    </source>
</evidence>
<dbReference type="EMBL" id="UYRT01083763">
    <property type="protein sequence ID" value="VDN27908.1"/>
    <property type="molecule type" value="Genomic_DNA"/>
</dbReference>
<dbReference type="WBParaSite" id="GPUH_0001646501-mRNA-1">
    <property type="protein sequence ID" value="GPUH_0001646501-mRNA-1"/>
    <property type="gene ID" value="GPUH_0001646501"/>
</dbReference>
<evidence type="ECO:0000256" key="2">
    <source>
        <dbReference type="ARBA" id="ARBA00022840"/>
    </source>
</evidence>
<dbReference type="AlphaFoldDB" id="A0A183E652"/>
<evidence type="ECO:0000313" key="4">
    <source>
        <dbReference type="EMBL" id="VDN27908.1"/>
    </source>
</evidence>
<accession>A0A183E652</accession>
<dbReference type="InterPro" id="IPR029067">
    <property type="entry name" value="CDC48_domain_2-like_sf"/>
</dbReference>
<keyword evidence="2" id="KW-0067">ATP-binding</keyword>
<gene>
    <name evidence="4" type="ORF">GPUH_LOCUS16443</name>
</gene>
<dbReference type="Pfam" id="PF09262">
    <property type="entry name" value="PEX-1N"/>
    <property type="match status" value="1"/>
</dbReference>
<dbReference type="OrthoDB" id="2187at2759"/>
<keyword evidence="1" id="KW-0547">Nucleotide-binding</keyword>
<evidence type="ECO:0000259" key="3">
    <source>
        <dbReference type="Pfam" id="PF09262"/>
    </source>
</evidence>
<protein>
    <submittedName>
        <fullName evidence="6">PEX-1N domain-containing protein</fullName>
    </submittedName>
</protein>
<reference evidence="4 5" key="2">
    <citation type="submission" date="2018-11" db="EMBL/GenBank/DDBJ databases">
        <authorList>
            <consortium name="Pathogen Informatics"/>
        </authorList>
    </citation>
    <scope>NUCLEOTIDE SEQUENCE [LARGE SCALE GENOMIC DNA]</scope>
</reference>
<evidence type="ECO:0000256" key="1">
    <source>
        <dbReference type="ARBA" id="ARBA00022741"/>
    </source>
</evidence>
<dbReference type="GO" id="GO:0007031">
    <property type="term" value="P:peroxisome organization"/>
    <property type="evidence" value="ECO:0007669"/>
    <property type="project" value="InterPro"/>
</dbReference>
<dbReference type="Proteomes" id="UP000271098">
    <property type="component" value="Unassembled WGS sequence"/>
</dbReference>
<dbReference type="GO" id="GO:0005524">
    <property type="term" value="F:ATP binding"/>
    <property type="evidence" value="ECO:0007669"/>
    <property type="project" value="UniProtKB-KW"/>
</dbReference>
<dbReference type="Gene3D" id="3.10.330.10">
    <property type="match status" value="1"/>
</dbReference>
<reference evidence="6" key="1">
    <citation type="submission" date="2016-06" db="UniProtKB">
        <authorList>
            <consortium name="WormBaseParasite"/>
        </authorList>
    </citation>
    <scope>IDENTIFICATION</scope>
</reference>
<keyword evidence="5" id="KW-1185">Reference proteome</keyword>
<name>A0A183E652_9BILA</name>
<feature type="domain" description="Peroxisomal ATPase PEX1 N-terminal C-lobe" evidence="3">
    <location>
        <begin position="86"/>
        <end position="162"/>
    </location>
</feature>
<organism evidence="6">
    <name type="scientific">Gongylonema pulchrum</name>
    <dbReference type="NCBI Taxonomy" id="637853"/>
    <lineage>
        <taxon>Eukaryota</taxon>
        <taxon>Metazoa</taxon>
        <taxon>Ecdysozoa</taxon>
        <taxon>Nematoda</taxon>
        <taxon>Chromadorea</taxon>
        <taxon>Rhabditida</taxon>
        <taxon>Spirurina</taxon>
        <taxon>Spiruromorpha</taxon>
        <taxon>Spiruroidea</taxon>
        <taxon>Gongylonematidae</taxon>
        <taxon>Gongylonema</taxon>
    </lineage>
</organism>
<dbReference type="GO" id="GO:0005777">
    <property type="term" value="C:peroxisome"/>
    <property type="evidence" value="ECO:0007669"/>
    <property type="project" value="InterPro"/>
</dbReference>
<evidence type="ECO:0000313" key="5">
    <source>
        <dbReference type="Proteomes" id="UP000271098"/>
    </source>
</evidence>
<sequence length="349" mass="39487">MFHTCKDSYLMGYEPGSSLYPYKVVSCRRPDVSAVVQVFTPNSYHHSVGSPVLLINRSFAALLRMSENEEVILLKLDDVPLCRSFEVEVDSPLHWDNILCSMPEIEDSLLQQIQLISVGQAFPIHIALADPIRVTVVRIEALSSEDQTVAYINADTKMLVKPFIRELDQGNDERREQLPTSVTRIFEELCIDAAGTSFSARIRHYCGDEGTSFAARILPDILHRDFHEQSSIPLVYVVKNCQSSSPSFTIVRLKDYETKKSAYALSVDIPSGSMHFKAVADSLKRYAVRHCLLSSSLREVFGNSYKWIEISPLPKDCIRQVDTLEVFSKVAALTYFFKFSLLAQNQKNF</sequence>
<dbReference type="InterPro" id="IPR015342">
    <property type="entry name" value="PEX1-N_C-lobe"/>
</dbReference>
<dbReference type="SUPFAM" id="SSF54585">
    <property type="entry name" value="Cdc48 domain 2-like"/>
    <property type="match status" value="1"/>
</dbReference>
<proteinExistence type="predicted"/>